<evidence type="ECO:0000313" key="2">
    <source>
        <dbReference type="Proteomes" id="UP001528823"/>
    </source>
</evidence>
<gene>
    <name evidence="1" type="ORF">ORQ98_11150</name>
</gene>
<reference evidence="1 2" key="1">
    <citation type="submission" date="2022-11" db="EMBL/GenBank/DDBJ databases">
        <title>Spartinivicinus poritis sp. nov., isolated from scleractinian coral Porites lutea.</title>
        <authorList>
            <person name="Zhang G."/>
            <person name="Cai L."/>
            <person name="Wei Q."/>
        </authorList>
    </citation>
    <scope>NUCLEOTIDE SEQUENCE [LARGE SCALE GENOMIC DNA]</scope>
    <source>
        <strain evidence="1 2">A2-2</strain>
    </source>
</reference>
<dbReference type="RefSeq" id="WP_274688883.1">
    <property type="nucleotide sequence ID" value="NZ_JAPMOU010000011.1"/>
</dbReference>
<protein>
    <submittedName>
        <fullName evidence="1">Uncharacterized protein</fullName>
    </submittedName>
</protein>
<dbReference type="Proteomes" id="UP001528823">
    <property type="component" value="Unassembled WGS sequence"/>
</dbReference>
<comment type="caution">
    <text evidence="1">The sequence shown here is derived from an EMBL/GenBank/DDBJ whole genome shotgun (WGS) entry which is preliminary data.</text>
</comment>
<keyword evidence="2" id="KW-1185">Reference proteome</keyword>
<dbReference type="EMBL" id="JAPMOU010000011">
    <property type="protein sequence ID" value="MDE1462528.1"/>
    <property type="molecule type" value="Genomic_DNA"/>
</dbReference>
<name>A0ABT5U824_9GAMM</name>
<evidence type="ECO:0000313" key="1">
    <source>
        <dbReference type="EMBL" id="MDE1462528.1"/>
    </source>
</evidence>
<organism evidence="1 2">
    <name type="scientific">Spartinivicinus poritis</name>
    <dbReference type="NCBI Taxonomy" id="2994640"/>
    <lineage>
        <taxon>Bacteria</taxon>
        <taxon>Pseudomonadati</taxon>
        <taxon>Pseudomonadota</taxon>
        <taxon>Gammaproteobacteria</taxon>
        <taxon>Oceanospirillales</taxon>
        <taxon>Zooshikellaceae</taxon>
        <taxon>Spartinivicinus</taxon>
    </lineage>
</organism>
<sequence length="60" mass="6464">MTQKNKPDFMLVLVFIFGLGVLTTGFAQMTLSKSSAELATVTNNATPTVNQSNTDAQRTL</sequence>
<proteinExistence type="predicted"/>
<accession>A0ABT5U824</accession>